<dbReference type="InterPro" id="IPR024983">
    <property type="entry name" value="CHAT_dom"/>
</dbReference>
<reference evidence="2 3" key="1">
    <citation type="submission" date="2015-09" db="EMBL/GenBank/DDBJ databases">
        <title>A metagenomics-based metabolic model of nitrate-dependent anaerobic oxidation of methane by Methanoperedens-like archaea.</title>
        <authorList>
            <person name="Arshad A."/>
            <person name="Speth D.R."/>
            <person name="De Graaf R.M."/>
            <person name="Op Den Camp H.J."/>
            <person name="Jetten M.S."/>
            <person name="Welte C.U."/>
        </authorList>
    </citation>
    <scope>NUCLEOTIDE SEQUENCE [LARGE SCALE GENOMIC DNA]</scope>
</reference>
<sequence length="838" mass="96383">MGGKDIGISSETSEDIREEGRNLEDNFDNIPENKRDELLLRLSEKNEVAGTLGRILLIKFNMISKDVRNDVLLRLSEKEEAVIFVINILDAYFDKLPENLRNELLLKFSKNDKFVSRIEQIVSTYFDKIPEDIQSLISENIRTLFPLQAMARKPALKRAKPSERGVYVEPQLDLPEVEPPKLEQKKPGVRASVTRPRFKKSMETKYVKEWESKKSDLGMDRIDVPVDRKIDMRKPISEVSLVEPSPRYADFTFIYAEGSKQGQEVLKGHTLQTGQEYQLKVAVRTKIKGIPFKGDKRAPIQEPGQEQNVTLMVTATTEHEDYITIKDPTQTLILPPHGDSIENAIFHVTPLKESNSKDDLTQIRIRLYYEFNLIEVVMIYAEVVGGFDDPIRPRLGLEEPFWLEQERRELDYRDFDKIMPRDLHIDINKKGESFSFTFAFFKSPDQKMVLTATAYLPAPDLEDLLLNIRNIWYDIAMSNTFTSGLKGEKDDFIASVRMLARAGQTLWTKLFMLEKDTSIYRIGEWLKNHTVRQGGIVQISLHQNAASFVFPWALLYDRDISRKDYELPDLEGFWGLRYCIEQQLPNRNKGTDEPVKIADRLKLGFMLWEAFRNADKEISFLENLKARSAGSLEVTPPITDADDCIKLLSKCDAHILYFYTHGYTRHRRADIGGGLNLDLFIRRYESLDENSPLLETYRLLYESIKKKKFEPDSSWIELSNGKLYLEELYKIKDLHFQSHPFVILNMCESAQVTPSLSDSFIHFFLTSGASGVIGTECPMTVEFAHPFAEKFLGDFLAGGQAGSVLLNARRHFMELNNPLGLAYTLFGPATVRFEPPRF</sequence>
<evidence type="ECO:0000259" key="1">
    <source>
        <dbReference type="Pfam" id="PF12770"/>
    </source>
</evidence>
<protein>
    <submittedName>
        <fullName evidence="2">CHAT domain protein</fullName>
    </submittedName>
</protein>
<accession>A0A0P8E3B4</accession>
<dbReference type="Proteomes" id="UP000050360">
    <property type="component" value="Unassembled WGS sequence"/>
</dbReference>
<dbReference type="Pfam" id="PF12770">
    <property type="entry name" value="CHAT"/>
    <property type="match status" value="1"/>
</dbReference>
<proteinExistence type="predicted"/>
<evidence type="ECO:0000313" key="3">
    <source>
        <dbReference type="Proteomes" id="UP000050360"/>
    </source>
</evidence>
<dbReference type="AlphaFoldDB" id="A0A0P8E3B4"/>
<evidence type="ECO:0000313" key="2">
    <source>
        <dbReference type="EMBL" id="KPQ44945.1"/>
    </source>
</evidence>
<feature type="domain" description="CHAT" evidence="1">
    <location>
        <begin position="503"/>
        <end position="814"/>
    </location>
</feature>
<dbReference type="EMBL" id="LKCM01000040">
    <property type="protein sequence ID" value="KPQ44945.1"/>
    <property type="molecule type" value="Genomic_DNA"/>
</dbReference>
<gene>
    <name evidence="2" type="ORF">MPEBLZ_00483</name>
</gene>
<comment type="caution">
    <text evidence="2">The sequence shown here is derived from an EMBL/GenBank/DDBJ whole genome shotgun (WGS) entry which is preliminary data.</text>
</comment>
<organism evidence="2 3">
    <name type="scientific">Candidatus Methanoperedens nitratireducens</name>
    <dbReference type="NCBI Taxonomy" id="1392998"/>
    <lineage>
        <taxon>Archaea</taxon>
        <taxon>Methanobacteriati</taxon>
        <taxon>Methanobacteriota</taxon>
        <taxon>Stenosarchaea group</taxon>
        <taxon>Methanomicrobia</taxon>
        <taxon>Methanosarcinales</taxon>
        <taxon>ANME-2 cluster</taxon>
        <taxon>Candidatus Methanoperedentaceae</taxon>
        <taxon>Candidatus Methanoperedens</taxon>
    </lineage>
</organism>
<name>A0A0P8E3B4_9EURY</name>